<evidence type="ECO:0000256" key="12">
    <source>
        <dbReference type="ARBA" id="ARBA00061087"/>
    </source>
</evidence>
<dbReference type="PROSITE" id="PS50089">
    <property type="entry name" value="ZF_RING_2"/>
    <property type="match status" value="1"/>
</dbReference>
<feature type="region of interest" description="Disordered" evidence="14">
    <location>
        <begin position="166"/>
        <end position="196"/>
    </location>
</feature>
<feature type="compositionally biased region" description="Polar residues" evidence="14">
    <location>
        <begin position="18"/>
        <end position="31"/>
    </location>
</feature>
<dbReference type="Proteomes" id="UP000483820">
    <property type="component" value="Chromosome X"/>
</dbReference>
<organism evidence="18 19">
    <name type="scientific">Caenorhabditis remanei</name>
    <name type="common">Caenorhabditis vulgaris</name>
    <dbReference type="NCBI Taxonomy" id="31234"/>
    <lineage>
        <taxon>Eukaryota</taxon>
        <taxon>Metazoa</taxon>
        <taxon>Ecdysozoa</taxon>
        <taxon>Nematoda</taxon>
        <taxon>Chromadorea</taxon>
        <taxon>Rhabditida</taxon>
        <taxon>Rhabditina</taxon>
        <taxon>Rhabditomorpha</taxon>
        <taxon>Rhabditoidea</taxon>
        <taxon>Rhabditidae</taxon>
        <taxon>Peloderinae</taxon>
        <taxon>Caenorhabditis</taxon>
    </lineage>
</organism>
<evidence type="ECO:0000313" key="18">
    <source>
        <dbReference type="EMBL" id="KAF1748894.1"/>
    </source>
</evidence>
<feature type="domain" description="RING-type" evidence="16">
    <location>
        <begin position="202"/>
        <end position="250"/>
    </location>
</feature>
<dbReference type="PROSITE" id="PS51873">
    <property type="entry name" value="TRIAD"/>
    <property type="match status" value="1"/>
</dbReference>
<evidence type="ECO:0000259" key="16">
    <source>
        <dbReference type="PROSITE" id="PS50089"/>
    </source>
</evidence>
<feature type="compositionally biased region" description="Low complexity" evidence="14">
    <location>
        <begin position="119"/>
        <end position="132"/>
    </location>
</feature>
<name>A0A6A5G2N8_CAERE</name>
<keyword evidence="10 15" id="KW-1133">Transmembrane helix</keyword>
<feature type="compositionally biased region" description="Polar residues" evidence="14">
    <location>
        <begin position="51"/>
        <end position="63"/>
    </location>
</feature>
<dbReference type="Gene3D" id="2.20.25.20">
    <property type="match status" value="1"/>
</dbReference>
<sequence>MSSSKCGLDPLVEEEPSTESQPIHHTATSPVQHRRKISEEVSATRPCQIRATPSKSTESSSVANVGSIVANHRPSRKCGSRLSLTSLLSFTGHSTFTRDRSRSGWSYSDENAGHVAMTSVSSNDVRSNVSGSISSKRYRGSDTGSGMDSEGGETCAEMLLCSKNQDDEEQVDEKQLSQSLPETPKTESEGGVKKGKGKMKECPLCATKMPSSSFPKLRGCQHRSCRTCLRHYVELSITENRVEVPCPECSSFLHPNDIKMLVGDIPSLMDKYESFSLRRYLMTEADARWCPAPDCGFVFIATKCAACPQLKCQRPECGTLFCYHCKREWHSNQTCDEARRPEKRKSRGLAFEEIMRNGFHPSADSTLKPGDVKACPRCKTYIVKMDDGSCNHMVCTMCNAEFCWLCLKEISDLHYLSPTGCTFWGKKPWTRKKKLLWQLGTLIGAPVGIALIAGLSIPGIVFGVPVFVGRKVHQRFKYKGKAQRRLLTATCVVGSLVVSPVMAVMAVGVGVPIMLAYVYGVVPLSLCRNGGCGLSSSDSSLALADIDEEQLYGTPGANAPVDVSQFMTDSSKREEIVSIDPSILSAVSMPHELRTRHYVNLDLRGRRTSLESGERVNYEEASVKAMAGSHHYDDKSVHTLCSGHEVTSLNDEQSSTKALAGSVMDTKSMSESMYRHMILTRYAEKQQQQENEDEEQGGSEDQPSTSSAAPPVKGPKPSTSSIHRGCLIERDDEGLLFTEEGAALLINSSPAMRSSGSVNIDPIDLFKIRSWLDNMKQMVATDAPQEKPYEPSSRPGSKLRRSGSGKSVHTIATIPLGVPGQNLSNLSIPEIVQIVNSAPSESDATITATRNNTENLRGVVENTIDDNVSTSSSSGSQKKKKRRFGIFSNWFNKNK</sequence>
<dbReference type="SUPFAM" id="SSF57850">
    <property type="entry name" value="RING/U-box"/>
    <property type="match status" value="3"/>
</dbReference>
<keyword evidence="11 15" id="KW-0472">Membrane</keyword>
<evidence type="ECO:0000256" key="15">
    <source>
        <dbReference type="SAM" id="Phobius"/>
    </source>
</evidence>
<evidence type="ECO:0000256" key="14">
    <source>
        <dbReference type="SAM" id="MobiDB-lite"/>
    </source>
</evidence>
<evidence type="ECO:0000256" key="1">
    <source>
        <dbReference type="ARBA" id="ARBA00004141"/>
    </source>
</evidence>
<evidence type="ECO:0000256" key="3">
    <source>
        <dbReference type="ARBA" id="ARBA00022679"/>
    </source>
</evidence>
<reference evidence="18 19" key="1">
    <citation type="submission" date="2019-12" db="EMBL/GenBank/DDBJ databases">
        <title>Chromosome-level assembly of the Caenorhabditis remanei genome.</title>
        <authorList>
            <person name="Teterina A.A."/>
            <person name="Willis J.H."/>
            <person name="Phillips P.C."/>
        </authorList>
    </citation>
    <scope>NUCLEOTIDE SEQUENCE [LARGE SCALE GENOMIC DNA]</scope>
    <source>
        <strain evidence="18 19">PX506</strain>
        <tissue evidence="18">Whole organism</tissue>
    </source>
</reference>
<dbReference type="SMART" id="SM00184">
    <property type="entry name" value="RING"/>
    <property type="match status" value="2"/>
</dbReference>
<dbReference type="InterPro" id="IPR051628">
    <property type="entry name" value="LUBAC_E3_Ligases"/>
</dbReference>
<dbReference type="GO" id="GO:0008270">
    <property type="term" value="F:zinc ion binding"/>
    <property type="evidence" value="ECO:0007669"/>
    <property type="project" value="UniProtKB-KW"/>
</dbReference>
<evidence type="ECO:0000256" key="9">
    <source>
        <dbReference type="ARBA" id="ARBA00022833"/>
    </source>
</evidence>
<keyword evidence="4 15" id="KW-0812">Transmembrane</keyword>
<feature type="region of interest" description="Disordered" evidence="14">
    <location>
        <begin position="780"/>
        <end position="806"/>
    </location>
</feature>
<keyword evidence="3" id="KW-0808">Transferase</keyword>
<feature type="domain" description="RING-type" evidence="17">
    <location>
        <begin position="198"/>
        <end position="425"/>
    </location>
</feature>
<feature type="region of interest" description="Disordered" evidence="14">
    <location>
        <begin position="118"/>
        <end position="151"/>
    </location>
</feature>
<dbReference type="FunFam" id="3.30.40.10:FF:000137">
    <property type="entry name" value="RanBP-type and C3HC4-type zinc finger-containing protein 1"/>
    <property type="match status" value="1"/>
</dbReference>
<dbReference type="InterPro" id="IPR002867">
    <property type="entry name" value="IBR_dom"/>
</dbReference>
<dbReference type="AlphaFoldDB" id="A0A6A5G2N8"/>
<dbReference type="InterPro" id="IPR001841">
    <property type="entry name" value="Znf_RING"/>
</dbReference>
<gene>
    <name evidence="18" type="ORF">GCK72_025361</name>
</gene>
<comment type="pathway">
    <text evidence="2">Protein modification; protein ubiquitination.</text>
</comment>
<evidence type="ECO:0000256" key="8">
    <source>
        <dbReference type="ARBA" id="ARBA00022786"/>
    </source>
</evidence>
<dbReference type="CDD" id="cd20355">
    <property type="entry name" value="Rcat_RBR_RNF19"/>
    <property type="match status" value="1"/>
</dbReference>
<feature type="region of interest" description="Disordered" evidence="14">
    <location>
        <begin position="1"/>
        <end position="63"/>
    </location>
</feature>
<dbReference type="GeneID" id="9819673"/>
<evidence type="ECO:0000256" key="5">
    <source>
        <dbReference type="ARBA" id="ARBA00022723"/>
    </source>
</evidence>
<dbReference type="GO" id="GO:0043161">
    <property type="term" value="P:proteasome-mediated ubiquitin-dependent protein catabolic process"/>
    <property type="evidence" value="ECO:0007669"/>
    <property type="project" value="TreeGrafter"/>
</dbReference>
<dbReference type="RefSeq" id="XP_053579872.1">
    <property type="nucleotide sequence ID" value="XM_053736306.1"/>
</dbReference>
<dbReference type="EMBL" id="WUAV01000006">
    <property type="protein sequence ID" value="KAF1748894.1"/>
    <property type="molecule type" value="Genomic_DNA"/>
</dbReference>
<feature type="region of interest" description="Disordered" evidence="14">
    <location>
        <begin position="684"/>
        <end position="725"/>
    </location>
</feature>
<dbReference type="Pfam" id="PF22191">
    <property type="entry name" value="IBR_1"/>
    <property type="match status" value="1"/>
</dbReference>
<keyword evidence="9" id="KW-0862">Zinc</keyword>
<dbReference type="SMART" id="SM00647">
    <property type="entry name" value="IBR"/>
    <property type="match status" value="2"/>
</dbReference>
<dbReference type="KEGG" id="crq:GCK72_025361"/>
<evidence type="ECO:0000256" key="7">
    <source>
        <dbReference type="ARBA" id="ARBA00022771"/>
    </source>
</evidence>
<evidence type="ECO:0000256" key="10">
    <source>
        <dbReference type="ARBA" id="ARBA00022989"/>
    </source>
</evidence>
<dbReference type="PANTHER" id="PTHR22770">
    <property type="entry name" value="UBIQUITIN CONJUGATING ENZYME 7 INTERACTING PROTEIN-RELATED"/>
    <property type="match status" value="1"/>
</dbReference>
<dbReference type="Pfam" id="PF01485">
    <property type="entry name" value="IBR"/>
    <property type="match status" value="1"/>
</dbReference>
<feature type="transmembrane region" description="Helical" evidence="15">
    <location>
        <begin position="435"/>
        <end position="468"/>
    </location>
</feature>
<dbReference type="GO" id="GO:0004842">
    <property type="term" value="F:ubiquitin-protein transferase activity"/>
    <property type="evidence" value="ECO:0007669"/>
    <property type="project" value="TreeGrafter"/>
</dbReference>
<feature type="transmembrane region" description="Helical" evidence="15">
    <location>
        <begin position="489"/>
        <end position="519"/>
    </location>
</feature>
<protein>
    <submittedName>
        <fullName evidence="18">Uncharacterized protein</fullName>
    </submittedName>
</protein>
<dbReference type="GO" id="GO:0016020">
    <property type="term" value="C:membrane"/>
    <property type="evidence" value="ECO:0007669"/>
    <property type="project" value="UniProtKB-SubCell"/>
</dbReference>
<evidence type="ECO:0000313" key="19">
    <source>
        <dbReference type="Proteomes" id="UP000483820"/>
    </source>
</evidence>
<dbReference type="Gene3D" id="3.30.40.10">
    <property type="entry name" value="Zinc/RING finger domain, C3HC4 (zinc finger)"/>
    <property type="match status" value="1"/>
</dbReference>
<dbReference type="GO" id="GO:0000151">
    <property type="term" value="C:ubiquitin ligase complex"/>
    <property type="evidence" value="ECO:0007669"/>
    <property type="project" value="TreeGrafter"/>
</dbReference>
<dbReference type="Gene3D" id="1.20.120.1750">
    <property type="match status" value="1"/>
</dbReference>
<keyword evidence="6" id="KW-0677">Repeat</keyword>
<keyword evidence="7 13" id="KW-0863">Zinc-finger</keyword>
<dbReference type="InterPro" id="IPR044066">
    <property type="entry name" value="TRIAD_supradom"/>
</dbReference>
<comment type="similarity">
    <text evidence="12">Belongs to the RBR family. RNF19 subfamily.</text>
</comment>
<evidence type="ECO:0000256" key="2">
    <source>
        <dbReference type="ARBA" id="ARBA00004906"/>
    </source>
</evidence>
<dbReference type="PANTHER" id="PTHR22770:SF13">
    <property type="entry name" value="RING-TYPE DOMAIN-CONTAINING PROTEIN"/>
    <property type="match status" value="1"/>
</dbReference>
<accession>A0A6A5G2N8</accession>
<evidence type="ECO:0000256" key="6">
    <source>
        <dbReference type="ARBA" id="ARBA00022737"/>
    </source>
</evidence>
<evidence type="ECO:0000259" key="17">
    <source>
        <dbReference type="PROSITE" id="PS51873"/>
    </source>
</evidence>
<dbReference type="CDD" id="cd20338">
    <property type="entry name" value="BRcat_RBR_RNF19"/>
    <property type="match status" value="1"/>
</dbReference>
<evidence type="ECO:0000256" key="4">
    <source>
        <dbReference type="ARBA" id="ARBA00022692"/>
    </source>
</evidence>
<comment type="caution">
    <text evidence="18">The sequence shown here is derived from an EMBL/GenBank/DDBJ whole genome shotgun (WGS) entry which is preliminary data.</text>
</comment>
<dbReference type="FunFam" id="1.20.120.1750:FF:000001">
    <property type="entry name" value="RBR-type E3 ubiquitin transferase"/>
    <property type="match status" value="1"/>
</dbReference>
<dbReference type="GO" id="GO:0097039">
    <property type="term" value="P:protein linear polyubiquitination"/>
    <property type="evidence" value="ECO:0007669"/>
    <property type="project" value="TreeGrafter"/>
</dbReference>
<evidence type="ECO:0000256" key="11">
    <source>
        <dbReference type="ARBA" id="ARBA00023136"/>
    </source>
</evidence>
<comment type="subcellular location">
    <subcellularLocation>
        <location evidence="1">Membrane</location>
        <topology evidence="1">Multi-pass membrane protein</topology>
    </subcellularLocation>
</comment>
<dbReference type="GO" id="GO:0043130">
    <property type="term" value="F:ubiquitin binding"/>
    <property type="evidence" value="ECO:0007669"/>
    <property type="project" value="TreeGrafter"/>
</dbReference>
<dbReference type="FunFam" id="2.20.25.20:FF:000004">
    <property type="entry name" value="RBR-type E3 ubiquitin transferase"/>
    <property type="match status" value="1"/>
</dbReference>
<keyword evidence="8" id="KW-0833">Ubl conjugation pathway</keyword>
<keyword evidence="5" id="KW-0479">Metal-binding</keyword>
<dbReference type="CTD" id="9819673"/>
<dbReference type="InterPro" id="IPR013083">
    <property type="entry name" value="Znf_RING/FYVE/PHD"/>
</dbReference>
<evidence type="ECO:0000256" key="13">
    <source>
        <dbReference type="PROSITE-ProRule" id="PRU00175"/>
    </source>
</evidence>
<proteinExistence type="inferred from homology"/>